<dbReference type="AlphaFoldDB" id="A0A0N4UY94"/>
<dbReference type="GO" id="GO:0051301">
    <property type="term" value="P:cell division"/>
    <property type="evidence" value="ECO:0007669"/>
    <property type="project" value="UniProtKB-KW"/>
</dbReference>
<evidence type="ECO:0000313" key="7">
    <source>
        <dbReference type="Proteomes" id="UP000274131"/>
    </source>
</evidence>
<protein>
    <submittedName>
        <fullName evidence="8">Cyclin N-terminal domain-containing protein</fullName>
    </submittedName>
</protein>
<feature type="domain" description="Cyclin-like" evidence="5">
    <location>
        <begin position="263"/>
        <end position="337"/>
    </location>
</feature>
<dbReference type="Pfam" id="PF02984">
    <property type="entry name" value="Cyclin_C"/>
    <property type="match status" value="1"/>
</dbReference>
<evidence type="ECO:0000313" key="8">
    <source>
        <dbReference type="WBParaSite" id="EVEC_0000254001-mRNA-1"/>
    </source>
</evidence>
<dbReference type="PANTHER" id="PTHR10177">
    <property type="entry name" value="CYCLINS"/>
    <property type="match status" value="1"/>
</dbReference>
<dbReference type="InterPro" id="IPR006671">
    <property type="entry name" value="Cyclin_N"/>
</dbReference>
<keyword evidence="1" id="KW-0132">Cell division</keyword>
<dbReference type="EMBL" id="UXUI01007343">
    <property type="protein sequence ID" value="VDD87105.1"/>
    <property type="molecule type" value="Genomic_DNA"/>
</dbReference>
<dbReference type="SUPFAM" id="SSF47954">
    <property type="entry name" value="Cyclin-like"/>
    <property type="match status" value="2"/>
</dbReference>
<evidence type="ECO:0000256" key="4">
    <source>
        <dbReference type="RuleBase" id="RU000383"/>
    </source>
</evidence>
<dbReference type="SMART" id="SM00385">
    <property type="entry name" value="CYCLIN"/>
    <property type="match status" value="2"/>
</dbReference>
<dbReference type="PROSITE" id="PS00292">
    <property type="entry name" value="CYCLINS"/>
    <property type="match status" value="1"/>
</dbReference>
<evidence type="ECO:0000313" key="6">
    <source>
        <dbReference type="EMBL" id="VDD87105.1"/>
    </source>
</evidence>
<comment type="similarity">
    <text evidence="4">Belongs to the cyclin family.</text>
</comment>
<proteinExistence type="inferred from homology"/>
<keyword evidence="7" id="KW-1185">Reference proteome</keyword>
<dbReference type="InterPro" id="IPR013763">
    <property type="entry name" value="Cyclin-like_dom"/>
</dbReference>
<dbReference type="STRING" id="51028.A0A0N4UY94"/>
<dbReference type="InterPro" id="IPR048258">
    <property type="entry name" value="Cyclins_cyclin-box"/>
</dbReference>
<dbReference type="InterPro" id="IPR039361">
    <property type="entry name" value="Cyclin"/>
</dbReference>
<dbReference type="CDD" id="cd20507">
    <property type="entry name" value="CYCLIN_CCNB1-like_rpt1"/>
    <property type="match status" value="1"/>
</dbReference>
<dbReference type="WBParaSite" id="EVEC_0000254001-mRNA-1">
    <property type="protein sequence ID" value="EVEC_0000254001-mRNA-1"/>
    <property type="gene ID" value="EVEC_0000254001"/>
</dbReference>
<dbReference type="Gene3D" id="1.10.472.10">
    <property type="entry name" value="Cyclin-like"/>
    <property type="match status" value="2"/>
</dbReference>
<dbReference type="CDD" id="cd20537">
    <property type="entry name" value="CYCLIN_CCNO-like_rpt2"/>
    <property type="match status" value="1"/>
</dbReference>
<dbReference type="Pfam" id="PF00134">
    <property type="entry name" value="Cyclin_N"/>
    <property type="match status" value="1"/>
</dbReference>
<dbReference type="OrthoDB" id="5590282at2759"/>
<gene>
    <name evidence="6" type="ORF">EVEC_LOCUS2248</name>
</gene>
<dbReference type="Proteomes" id="UP000274131">
    <property type="component" value="Unassembled WGS sequence"/>
</dbReference>
<name>A0A0N4UY94_ENTVE</name>
<dbReference type="InterPro" id="IPR004367">
    <property type="entry name" value="Cyclin_C-dom"/>
</dbReference>
<dbReference type="InterPro" id="IPR036915">
    <property type="entry name" value="Cyclin-like_sf"/>
</dbReference>
<sequence length="338" mass="38659">MVKVWSGFINFLYRYSAVSTSRLSETEEDGLEPGFRNVTHHFTRASVKAALEEQTGVVTRRTALLDHRNILPARANQQELTKKGDLKKVVHPPAAKKTEKENAKEEVGKKRVSLTQSRFDAVVLHCEEYKDDVEDYVFQLEKRFGVKPEFLFGLEITPKMRSILVDWLIQVHLRFHLLPETLFLAINILDRYLAKGLATKNLLQLIGVASLSAAAKYEEIFPPEILDYVFITENSVSRLDVIRMEYKILSALDVDLGRPTIIQFVRRISTYFNPRVHIMAKYVSENMVVDYRTCHLNPSMIAAVSVWLAAALENCSFPAVLYNRARLVIEIFIDIITG</sequence>
<dbReference type="FunFam" id="1.10.472.10:FF:000001">
    <property type="entry name" value="G2/mitotic-specific cyclin"/>
    <property type="match status" value="1"/>
</dbReference>
<evidence type="ECO:0000259" key="5">
    <source>
        <dbReference type="SMART" id="SM00385"/>
    </source>
</evidence>
<evidence type="ECO:0000256" key="1">
    <source>
        <dbReference type="ARBA" id="ARBA00022618"/>
    </source>
</evidence>
<reference evidence="6 7" key="2">
    <citation type="submission" date="2018-10" db="EMBL/GenBank/DDBJ databases">
        <authorList>
            <consortium name="Pathogen Informatics"/>
        </authorList>
    </citation>
    <scope>NUCLEOTIDE SEQUENCE [LARGE SCALE GENOMIC DNA]</scope>
</reference>
<organism evidence="8">
    <name type="scientific">Enterobius vermicularis</name>
    <name type="common">Human pinworm</name>
    <dbReference type="NCBI Taxonomy" id="51028"/>
    <lineage>
        <taxon>Eukaryota</taxon>
        <taxon>Metazoa</taxon>
        <taxon>Ecdysozoa</taxon>
        <taxon>Nematoda</taxon>
        <taxon>Chromadorea</taxon>
        <taxon>Rhabditida</taxon>
        <taxon>Spirurina</taxon>
        <taxon>Oxyuridomorpha</taxon>
        <taxon>Oxyuroidea</taxon>
        <taxon>Oxyuridae</taxon>
        <taxon>Enterobius</taxon>
    </lineage>
</organism>
<dbReference type="GO" id="GO:0000278">
    <property type="term" value="P:mitotic cell cycle"/>
    <property type="evidence" value="ECO:0007669"/>
    <property type="project" value="UniProtKB-ARBA"/>
</dbReference>
<keyword evidence="2 4" id="KW-0195">Cyclin</keyword>
<evidence type="ECO:0000256" key="2">
    <source>
        <dbReference type="ARBA" id="ARBA00023127"/>
    </source>
</evidence>
<evidence type="ECO:0000256" key="3">
    <source>
        <dbReference type="ARBA" id="ARBA00023306"/>
    </source>
</evidence>
<keyword evidence="3" id="KW-0131">Cell cycle</keyword>
<feature type="domain" description="Cyclin-like" evidence="5">
    <location>
        <begin position="166"/>
        <end position="250"/>
    </location>
</feature>
<reference evidence="8" key="1">
    <citation type="submission" date="2017-02" db="UniProtKB">
        <authorList>
            <consortium name="WormBaseParasite"/>
        </authorList>
    </citation>
    <scope>IDENTIFICATION</scope>
</reference>
<accession>A0A0N4UY94</accession>